<proteinExistence type="predicted"/>
<gene>
    <name evidence="1" type="ORF">UFOVP853_11</name>
</gene>
<dbReference type="PROSITE" id="PS51257">
    <property type="entry name" value="PROKAR_LIPOPROTEIN"/>
    <property type="match status" value="1"/>
</dbReference>
<protein>
    <recommendedName>
        <fullName evidence="2">Lipoprotein</fullName>
    </recommendedName>
</protein>
<name>A0A6J5PEJ1_9CAUD</name>
<dbReference type="EMBL" id="LR796791">
    <property type="protein sequence ID" value="CAB4166034.1"/>
    <property type="molecule type" value="Genomic_DNA"/>
</dbReference>
<evidence type="ECO:0000313" key="1">
    <source>
        <dbReference type="EMBL" id="CAB4166034.1"/>
    </source>
</evidence>
<sequence length="123" mass="12720">MRAAILALPVLLAACGAVTPPQTPAQAIVEAYAGLGSAVSAFNAYAGQRPFCGEPGARPAPLCADRAIVIEGDKRANQVADALDIASAAIRSTNAQDQQWKALADPMTLLQGFREFVRQKAGG</sequence>
<accession>A0A6J5PEJ1</accession>
<organism evidence="1">
    <name type="scientific">uncultured Caudovirales phage</name>
    <dbReference type="NCBI Taxonomy" id="2100421"/>
    <lineage>
        <taxon>Viruses</taxon>
        <taxon>Duplodnaviria</taxon>
        <taxon>Heunggongvirae</taxon>
        <taxon>Uroviricota</taxon>
        <taxon>Caudoviricetes</taxon>
        <taxon>Peduoviridae</taxon>
        <taxon>Maltschvirus</taxon>
        <taxon>Maltschvirus maltsch</taxon>
    </lineage>
</organism>
<evidence type="ECO:0008006" key="2">
    <source>
        <dbReference type="Google" id="ProtNLM"/>
    </source>
</evidence>
<reference evidence="1" key="1">
    <citation type="submission" date="2020-04" db="EMBL/GenBank/DDBJ databases">
        <authorList>
            <person name="Chiriac C."/>
            <person name="Salcher M."/>
            <person name="Ghai R."/>
            <person name="Kavagutti S V."/>
        </authorList>
    </citation>
    <scope>NUCLEOTIDE SEQUENCE</scope>
</reference>